<protein>
    <submittedName>
        <fullName evidence="2">Uncharacterized protein</fullName>
    </submittedName>
</protein>
<feature type="region of interest" description="Disordered" evidence="1">
    <location>
        <begin position="71"/>
        <end position="90"/>
    </location>
</feature>
<dbReference type="EMBL" id="JACEEZ010024311">
    <property type="protein sequence ID" value="KAG0710331.1"/>
    <property type="molecule type" value="Genomic_DNA"/>
</dbReference>
<feature type="compositionally biased region" description="Basic and acidic residues" evidence="1">
    <location>
        <begin position="384"/>
        <end position="398"/>
    </location>
</feature>
<comment type="caution">
    <text evidence="2">The sequence shown here is derived from an EMBL/GenBank/DDBJ whole genome shotgun (WGS) entry which is preliminary data.</text>
</comment>
<reference evidence="2" key="1">
    <citation type="submission" date="2020-07" db="EMBL/GenBank/DDBJ databases">
        <title>The High-quality genome of the commercially important snow crab, Chionoecetes opilio.</title>
        <authorList>
            <person name="Jeong J.-H."/>
            <person name="Ryu S."/>
        </authorList>
    </citation>
    <scope>NUCLEOTIDE SEQUENCE</scope>
    <source>
        <strain evidence="2">MADBK_172401_WGS</strain>
        <tissue evidence="2">Digestive gland</tissue>
    </source>
</reference>
<evidence type="ECO:0000313" key="2">
    <source>
        <dbReference type="EMBL" id="KAG0710331.1"/>
    </source>
</evidence>
<organism evidence="2 3">
    <name type="scientific">Chionoecetes opilio</name>
    <name type="common">Atlantic snow crab</name>
    <name type="synonym">Cancer opilio</name>
    <dbReference type="NCBI Taxonomy" id="41210"/>
    <lineage>
        <taxon>Eukaryota</taxon>
        <taxon>Metazoa</taxon>
        <taxon>Ecdysozoa</taxon>
        <taxon>Arthropoda</taxon>
        <taxon>Crustacea</taxon>
        <taxon>Multicrustacea</taxon>
        <taxon>Malacostraca</taxon>
        <taxon>Eumalacostraca</taxon>
        <taxon>Eucarida</taxon>
        <taxon>Decapoda</taxon>
        <taxon>Pleocyemata</taxon>
        <taxon>Brachyura</taxon>
        <taxon>Eubrachyura</taxon>
        <taxon>Majoidea</taxon>
        <taxon>Majidae</taxon>
        <taxon>Chionoecetes</taxon>
    </lineage>
</organism>
<evidence type="ECO:0000256" key="1">
    <source>
        <dbReference type="SAM" id="MobiDB-lite"/>
    </source>
</evidence>
<name>A0A8J4XMF6_CHIOP</name>
<feature type="compositionally biased region" description="Basic and acidic residues" evidence="1">
    <location>
        <begin position="356"/>
        <end position="366"/>
    </location>
</feature>
<evidence type="ECO:0000313" key="3">
    <source>
        <dbReference type="Proteomes" id="UP000770661"/>
    </source>
</evidence>
<sequence>MFHILETRPTKVRWCWLARERGTSTASPLVSTVLVLRVATLGGCRNPARCGTPCTCVLWNTTSAATSLRCSSESRGLTGSNRAGGSGGSAASISRRARRWMLSSIRVCEAAHDIQERAAYSNLPSSLPVTQPPLLPPNPHPASQAPILPSSLPPARTAGKAKKGRALSLGFGLWYTSLMATWQRTCPTPAPTQITARLKVIDEWHAQGKARADWGRLAYNTFGAHLYSKTPRKCFLLPKTPAFLLLYVSFCFVYFSLRIGDEQRDKAPLRYNLARRPKYPRKVKAAQCEDRNFVSAAHRQGFAILHSRHEFVPSVDTWHLGGEIFLVGREKNRYQERKNRYQETITNRREEIPGDIQIQERRHIPGEEEQIPGEEEQIPGDNNRYQERKNRYQEKPGK</sequence>
<accession>A0A8J4XMF6</accession>
<dbReference type="AlphaFoldDB" id="A0A8J4XMF6"/>
<feature type="region of interest" description="Disordered" evidence="1">
    <location>
        <begin position="356"/>
        <end position="398"/>
    </location>
</feature>
<proteinExistence type="predicted"/>
<feature type="compositionally biased region" description="Acidic residues" evidence="1">
    <location>
        <begin position="367"/>
        <end position="378"/>
    </location>
</feature>
<gene>
    <name evidence="2" type="ORF">GWK47_023042</name>
</gene>
<keyword evidence="3" id="KW-1185">Reference proteome</keyword>
<dbReference type="Proteomes" id="UP000770661">
    <property type="component" value="Unassembled WGS sequence"/>
</dbReference>